<evidence type="ECO:0000313" key="2">
    <source>
        <dbReference type="EMBL" id="GAA1532520.1"/>
    </source>
</evidence>
<reference evidence="2 3" key="1">
    <citation type="journal article" date="2019" name="Int. J. Syst. Evol. Microbiol.">
        <title>The Global Catalogue of Microorganisms (GCM) 10K type strain sequencing project: providing services to taxonomists for standard genome sequencing and annotation.</title>
        <authorList>
            <consortium name="The Broad Institute Genomics Platform"/>
            <consortium name="The Broad Institute Genome Sequencing Center for Infectious Disease"/>
            <person name="Wu L."/>
            <person name="Ma J."/>
        </authorList>
    </citation>
    <scope>NUCLEOTIDE SEQUENCE [LARGE SCALE GENOMIC DNA]</scope>
    <source>
        <strain evidence="2 3">JCM 14303</strain>
    </source>
</reference>
<comment type="caution">
    <text evidence="2">The sequence shown here is derived from an EMBL/GenBank/DDBJ whole genome shotgun (WGS) entry which is preliminary data.</text>
</comment>
<sequence>MALTCSNNGSLAKFTTNSRVASTLFRLSLRPTEVNCTIGGRTQDTVKNECGARFSTPSAETDETQAIGRGTTTEFKTA</sequence>
<name>A0ABN2B4Z1_9ACTN</name>
<dbReference type="Proteomes" id="UP001500363">
    <property type="component" value="Unassembled WGS sequence"/>
</dbReference>
<accession>A0ABN2B4Z1</accession>
<gene>
    <name evidence="2" type="ORF">GCM10009741_38580</name>
</gene>
<feature type="region of interest" description="Disordered" evidence="1">
    <location>
        <begin position="53"/>
        <end position="78"/>
    </location>
</feature>
<protein>
    <submittedName>
        <fullName evidence="2">Uncharacterized protein</fullName>
    </submittedName>
</protein>
<keyword evidence="3" id="KW-1185">Reference proteome</keyword>
<evidence type="ECO:0000313" key="3">
    <source>
        <dbReference type="Proteomes" id="UP001500363"/>
    </source>
</evidence>
<dbReference type="EMBL" id="BAAANC010000002">
    <property type="protein sequence ID" value="GAA1532520.1"/>
    <property type="molecule type" value="Genomic_DNA"/>
</dbReference>
<organism evidence="2 3">
    <name type="scientific">Kribbella lupini</name>
    <dbReference type="NCBI Taxonomy" id="291602"/>
    <lineage>
        <taxon>Bacteria</taxon>
        <taxon>Bacillati</taxon>
        <taxon>Actinomycetota</taxon>
        <taxon>Actinomycetes</taxon>
        <taxon>Propionibacteriales</taxon>
        <taxon>Kribbellaceae</taxon>
        <taxon>Kribbella</taxon>
    </lineage>
</organism>
<proteinExistence type="predicted"/>
<evidence type="ECO:0000256" key="1">
    <source>
        <dbReference type="SAM" id="MobiDB-lite"/>
    </source>
</evidence>